<gene>
    <name evidence="4" type="ORF">ABDB84_01850</name>
</gene>
<dbReference type="PANTHER" id="PTHR45641">
    <property type="entry name" value="TETRATRICOPEPTIDE REPEAT PROTEIN (AFU_ORTHOLOGUE AFUA_6G03870)"/>
    <property type="match status" value="1"/>
</dbReference>
<dbReference type="Pfam" id="PF13424">
    <property type="entry name" value="TPR_12"/>
    <property type="match status" value="1"/>
</dbReference>
<dbReference type="PANTHER" id="PTHR45641:SF19">
    <property type="entry name" value="NEPHROCYSTIN-3"/>
    <property type="match status" value="1"/>
</dbReference>
<dbReference type="SMART" id="SM00028">
    <property type="entry name" value="TPR"/>
    <property type="match status" value="4"/>
</dbReference>
<protein>
    <submittedName>
        <fullName evidence="4">DUF4037 domain-containing protein</fullName>
    </submittedName>
</protein>
<feature type="domain" description="DUF4037" evidence="3">
    <location>
        <begin position="413"/>
        <end position="513"/>
    </location>
</feature>
<evidence type="ECO:0000313" key="5">
    <source>
        <dbReference type="Proteomes" id="UP001410394"/>
    </source>
</evidence>
<accession>A0ABU9YU29</accession>
<dbReference type="RefSeq" id="WP_345917969.1">
    <property type="nucleotide sequence ID" value="NZ_JBDIVE010000001.1"/>
</dbReference>
<reference evidence="4 5" key="1">
    <citation type="journal article" date="2018" name="Int. J. Syst. Evol. Microbiol.">
        <title>Uliginosibacterium sediminicola sp. nov., isolated from freshwater sediment.</title>
        <authorList>
            <person name="Hwang W.M."/>
            <person name="Kim S.M."/>
            <person name="Kang K."/>
            <person name="Ahn T.Y."/>
        </authorList>
    </citation>
    <scope>NUCLEOTIDE SEQUENCE [LARGE SCALE GENOMIC DNA]</scope>
    <source>
        <strain evidence="4 5">M1-21</strain>
    </source>
</reference>
<dbReference type="InterPro" id="IPR011990">
    <property type="entry name" value="TPR-like_helical_dom_sf"/>
</dbReference>
<keyword evidence="5" id="KW-1185">Reference proteome</keyword>
<evidence type="ECO:0000256" key="1">
    <source>
        <dbReference type="ARBA" id="ARBA00022737"/>
    </source>
</evidence>
<dbReference type="InterPro" id="IPR025117">
    <property type="entry name" value="DUF4037"/>
</dbReference>
<proteinExistence type="predicted"/>
<dbReference type="InterPro" id="IPR019734">
    <property type="entry name" value="TPR_rpt"/>
</dbReference>
<evidence type="ECO:0000259" key="3">
    <source>
        <dbReference type="Pfam" id="PF13228"/>
    </source>
</evidence>
<sequence length="585" mass="64441">MNVQDTLQTLDGLFRRGEYDKVEPFMLEHLARAEAEGDKGSALSILNELMGYYRSQSRFRDALALGDKALGLLDAMGLKGSIHYATTLLNIATAYRADGQTRKAISLFEEVGQRFLALQVQDTYLVASLYNNLALAWQEAGDHAKAIAFLDAALPLIRTRQGGEVDVAVSLTNLALSRTRLGQLAESRAALQEALRLFESQTRISGHYSAALAAFAELNYKEGRLQEAVALYERALAEIVPRFGKNTQYAITLESLALALDRLDPARSAALLAEARQILHVEKAEPAAMSGLELARSYYQAVRGELLASFAPVAQRIAFGLVGHGSECFGFDDALSRDHDFGPGFCIWLTDEDYALFGARLQTEYAQLPREFAGFAARQVSPRSEQRVGVFRISDFYAQFLGAPNLPVSDADWLQIPEELLACACNGEVFADPLGEFSRLRAQLQAYYPDGIIRRKLAQAVAKMAQSGQYNLPRALQRGELVTAQLARAEFMRHACCAAFVLNRRYAPVYKWLHRGLRTLPKLGDLHGVLDALARAPIDASQELVAQICQTVLDELIAQDFSTAGDSFLETHVDTILGRKRSSPA</sequence>
<dbReference type="Pfam" id="PF13176">
    <property type="entry name" value="TPR_7"/>
    <property type="match status" value="1"/>
</dbReference>
<dbReference type="SUPFAM" id="SSF48452">
    <property type="entry name" value="TPR-like"/>
    <property type="match status" value="2"/>
</dbReference>
<dbReference type="Pfam" id="PF13228">
    <property type="entry name" value="DUF4037"/>
    <property type="match status" value="1"/>
</dbReference>
<keyword evidence="2" id="KW-0802">TPR repeat</keyword>
<organism evidence="4 5">
    <name type="scientific">Uliginosibacterium sediminicola</name>
    <dbReference type="NCBI Taxonomy" id="2024550"/>
    <lineage>
        <taxon>Bacteria</taxon>
        <taxon>Pseudomonadati</taxon>
        <taxon>Pseudomonadota</taxon>
        <taxon>Betaproteobacteria</taxon>
        <taxon>Rhodocyclales</taxon>
        <taxon>Zoogloeaceae</taxon>
        <taxon>Uliginosibacterium</taxon>
    </lineage>
</organism>
<evidence type="ECO:0000256" key="2">
    <source>
        <dbReference type="ARBA" id="ARBA00022803"/>
    </source>
</evidence>
<name>A0ABU9YU29_9RHOO</name>
<dbReference type="EMBL" id="JBDIVE010000001">
    <property type="protein sequence ID" value="MEN3067201.1"/>
    <property type="molecule type" value="Genomic_DNA"/>
</dbReference>
<keyword evidence="1" id="KW-0677">Repeat</keyword>
<evidence type="ECO:0000313" key="4">
    <source>
        <dbReference type="EMBL" id="MEN3067201.1"/>
    </source>
</evidence>
<dbReference type="Gene3D" id="1.25.40.10">
    <property type="entry name" value="Tetratricopeptide repeat domain"/>
    <property type="match status" value="2"/>
</dbReference>
<comment type="caution">
    <text evidence="4">The sequence shown here is derived from an EMBL/GenBank/DDBJ whole genome shotgun (WGS) entry which is preliminary data.</text>
</comment>
<dbReference type="Proteomes" id="UP001410394">
    <property type="component" value="Unassembled WGS sequence"/>
</dbReference>